<dbReference type="AlphaFoldDB" id="A0A9D2MNF8"/>
<evidence type="ECO:0000256" key="7">
    <source>
        <dbReference type="ARBA" id="ARBA00049556"/>
    </source>
</evidence>
<comment type="catalytic activity">
    <reaction evidence="7">
        <text>a (3S)-3-hydroxyacyl-CoA + NAD(+) = a 3-oxoacyl-CoA + NADH + H(+)</text>
        <dbReference type="Rhea" id="RHEA:22432"/>
        <dbReference type="ChEBI" id="CHEBI:15378"/>
        <dbReference type="ChEBI" id="CHEBI:57318"/>
        <dbReference type="ChEBI" id="CHEBI:57540"/>
        <dbReference type="ChEBI" id="CHEBI:57945"/>
        <dbReference type="ChEBI" id="CHEBI:90726"/>
        <dbReference type="EC" id="1.1.1.35"/>
    </reaction>
</comment>
<feature type="domain" description="3-hydroxyacyl-CoA dehydrogenase NAD binding" evidence="10">
    <location>
        <begin position="6"/>
        <end position="50"/>
    </location>
</feature>
<feature type="site" description="Important for catalytic activity" evidence="8">
    <location>
        <position position="167"/>
    </location>
</feature>
<gene>
    <name evidence="11" type="ORF">H9712_05060</name>
</gene>
<evidence type="ECO:0000313" key="12">
    <source>
        <dbReference type="Proteomes" id="UP000823921"/>
    </source>
</evidence>
<evidence type="ECO:0000256" key="1">
    <source>
        <dbReference type="ARBA" id="ARBA00005005"/>
    </source>
</evidence>
<sequence>MSIQNVVLIGGGVLGSQIAYQTAYKGFHVTIWLRSDASIGRAQPKLQRLHDIYVAELTAAKSSPGPYSPGLLDNGRTYTPEEIDGRIAQADAALAGLTMTTDLAEAVKDADLVIEALAEVPQEKIEFYQKLAPLLPEKTILATNTSTLLPSSLAQYTGRPEKYLALHFANNIWKQNTAEVMGHPGTDPAAYEEVAQFAADIGMVPLRLKKEKNGYLLNSMLVPFLMAAQSLWAEDIADFETIDKTWVLATGAPMGPFRILDIVGITTAYNILTNNPAAADPNTTYGKMAKRLKEEYIDTGKLGINAGEGFYKYK</sequence>
<dbReference type="NCBIfam" id="NF006143">
    <property type="entry name" value="PRK08293.1"/>
    <property type="match status" value="1"/>
</dbReference>
<dbReference type="InterPro" id="IPR022694">
    <property type="entry name" value="3-OHacyl-CoA_DH"/>
</dbReference>
<feature type="domain" description="3-hydroxyacyl-CoA dehydrogenase NAD binding" evidence="10">
    <location>
        <begin position="88"/>
        <end position="209"/>
    </location>
</feature>
<dbReference type="InterPro" id="IPR036291">
    <property type="entry name" value="NAD(P)-bd_dom_sf"/>
</dbReference>
<evidence type="ECO:0000256" key="6">
    <source>
        <dbReference type="ARBA" id="ARBA00023098"/>
    </source>
</evidence>
<reference evidence="11" key="2">
    <citation type="submission" date="2021-04" db="EMBL/GenBank/DDBJ databases">
        <authorList>
            <person name="Gilroy R."/>
        </authorList>
    </citation>
    <scope>NUCLEOTIDE SEQUENCE</scope>
    <source>
        <strain evidence="11">CHK192-8294</strain>
    </source>
</reference>
<dbReference type="InterPro" id="IPR008927">
    <property type="entry name" value="6-PGluconate_DH-like_C_sf"/>
</dbReference>
<evidence type="ECO:0000256" key="4">
    <source>
        <dbReference type="ARBA" id="ARBA00023002"/>
    </source>
</evidence>
<evidence type="ECO:0000256" key="8">
    <source>
        <dbReference type="PIRSR" id="PIRSR000105-1"/>
    </source>
</evidence>
<dbReference type="Proteomes" id="UP000823921">
    <property type="component" value="Unassembled WGS sequence"/>
</dbReference>
<feature type="domain" description="3-hydroxyacyl-CoA dehydrogenase C-terminal" evidence="9">
    <location>
        <begin position="214"/>
        <end position="313"/>
    </location>
</feature>
<dbReference type="PIRSF" id="PIRSF000105">
    <property type="entry name" value="HCDH"/>
    <property type="match status" value="1"/>
</dbReference>
<dbReference type="GO" id="GO:0003857">
    <property type="term" value="F:(3S)-3-hydroxyacyl-CoA dehydrogenase (NAD+) activity"/>
    <property type="evidence" value="ECO:0007669"/>
    <property type="project" value="UniProtKB-EC"/>
</dbReference>
<dbReference type="InterPro" id="IPR013328">
    <property type="entry name" value="6PGD_dom2"/>
</dbReference>
<evidence type="ECO:0000313" key="11">
    <source>
        <dbReference type="EMBL" id="HJB80333.1"/>
    </source>
</evidence>
<reference evidence="11" key="1">
    <citation type="journal article" date="2021" name="PeerJ">
        <title>Extensive microbial diversity within the chicken gut microbiome revealed by metagenomics and culture.</title>
        <authorList>
            <person name="Gilroy R."/>
            <person name="Ravi A."/>
            <person name="Getino M."/>
            <person name="Pursley I."/>
            <person name="Horton D.L."/>
            <person name="Alikhan N.F."/>
            <person name="Baker D."/>
            <person name="Gharbi K."/>
            <person name="Hall N."/>
            <person name="Watson M."/>
            <person name="Adriaenssens E.M."/>
            <person name="Foster-Nyarko E."/>
            <person name="Jarju S."/>
            <person name="Secka A."/>
            <person name="Antonio M."/>
            <person name="Oren A."/>
            <person name="Chaudhuri R.R."/>
            <person name="La Ragione R."/>
            <person name="Hildebrand F."/>
            <person name="Pallen M.J."/>
        </authorList>
    </citation>
    <scope>NUCLEOTIDE SEQUENCE</scope>
    <source>
        <strain evidence="11">CHK192-8294</strain>
    </source>
</reference>
<dbReference type="Gene3D" id="3.40.50.720">
    <property type="entry name" value="NAD(P)-binding Rossmann-like Domain"/>
    <property type="match status" value="1"/>
</dbReference>
<evidence type="ECO:0000259" key="9">
    <source>
        <dbReference type="Pfam" id="PF00725"/>
    </source>
</evidence>
<name>A0A9D2MNF8_9FIRM</name>
<evidence type="ECO:0000256" key="3">
    <source>
        <dbReference type="ARBA" id="ARBA00022832"/>
    </source>
</evidence>
<dbReference type="InterPro" id="IPR006176">
    <property type="entry name" value="3-OHacyl-CoA_DH_NAD-bd"/>
</dbReference>
<dbReference type="InterPro" id="IPR052242">
    <property type="entry name" value="Mito_3-hydroxyacyl-CoA_DH"/>
</dbReference>
<keyword evidence="5" id="KW-0520">NAD</keyword>
<keyword evidence="3" id="KW-0276">Fatty acid metabolism</keyword>
<accession>A0A9D2MNF8</accession>
<evidence type="ECO:0000256" key="2">
    <source>
        <dbReference type="ARBA" id="ARBA00005086"/>
    </source>
</evidence>
<dbReference type="SUPFAM" id="SSF48179">
    <property type="entry name" value="6-phosphogluconate dehydrogenase C-terminal domain-like"/>
    <property type="match status" value="1"/>
</dbReference>
<keyword evidence="4 11" id="KW-0560">Oxidoreductase</keyword>
<dbReference type="GO" id="GO:0070403">
    <property type="term" value="F:NAD+ binding"/>
    <property type="evidence" value="ECO:0007669"/>
    <property type="project" value="InterPro"/>
</dbReference>
<comment type="pathway">
    <text evidence="2">Lipid metabolism; butanoate metabolism.</text>
</comment>
<proteinExistence type="predicted"/>
<dbReference type="EC" id="1.1.1.35" evidence="11"/>
<organism evidence="11 12">
    <name type="scientific">Candidatus Flavonifractor intestinigallinarum</name>
    <dbReference type="NCBI Taxonomy" id="2838586"/>
    <lineage>
        <taxon>Bacteria</taxon>
        <taxon>Bacillati</taxon>
        <taxon>Bacillota</taxon>
        <taxon>Clostridia</taxon>
        <taxon>Eubacteriales</taxon>
        <taxon>Oscillospiraceae</taxon>
        <taxon>Flavonifractor</taxon>
    </lineage>
</organism>
<dbReference type="GO" id="GO:0006635">
    <property type="term" value="P:fatty acid beta-oxidation"/>
    <property type="evidence" value="ECO:0007669"/>
    <property type="project" value="TreeGrafter"/>
</dbReference>
<dbReference type="InterPro" id="IPR006108">
    <property type="entry name" value="3HC_DH_C"/>
</dbReference>
<comment type="caution">
    <text evidence="11">The sequence shown here is derived from an EMBL/GenBank/DDBJ whole genome shotgun (WGS) entry which is preliminary data.</text>
</comment>
<dbReference type="EMBL" id="DWXO01000050">
    <property type="protein sequence ID" value="HJB80333.1"/>
    <property type="molecule type" value="Genomic_DNA"/>
</dbReference>
<evidence type="ECO:0000259" key="10">
    <source>
        <dbReference type="Pfam" id="PF02737"/>
    </source>
</evidence>
<dbReference type="SUPFAM" id="SSF51735">
    <property type="entry name" value="NAD(P)-binding Rossmann-fold domains"/>
    <property type="match status" value="1"/>
</dbReference>
<comment type="pathway">
    <text evidence="1">Lipid metabolism; fatty acid beta-oxidation.</text>
</comment>
<dbReference type="PANTHER" id="PTHR43561">
    <property type="match status" value="1"/>
</dbReference>
<dbReference type="Pfam" id="PF00725">
    <property type="entry name" value="3HCDH"/>
    <property type="match status" value="1"/>
</dbReference>
<dbReference type="PANTHER" id="PTHR43561:SF3">
    <property type="entry name" value="HYDROXYACYL-COENZYME A DEHYDROGENASE, MITOCHONDRIAL"/>
    <property type="match status" value="1"/>
</dbReference>
<evidence type="ECO:0000256" key="5">
    <source>
        <dbReference type="ARBA" id="ARBA00023027"/>
    </source>
</evidence>
<protein>
    <submittedName>
        <fullName evidence="11">3-hydroxyacyl-CoA dehydrogenase</fullName>
        <ecNumber evidence="11">1.1.1.35</ecNumber>
    </submittedName>
</protein>
<dbReference type="Gene3D" id="1.10.1040.10">
    <property type="entry name" value="N-(1-d-carboxylethyl)-l-norvaline Dehydrogenase, domain 2"/>
    <property type="match status" value="1"/>
</dbReference>
<keyword evidence="6" id="KW-0443">Lipid metabolism</keyword>
<dbReference type="Pfam" id="PF02737">
    <property type="entry name" value="3HCDH_N"/>
    <property type="match status" value="2"/>
</dbReference>